<sequence length="197" mass="21540">MVRSPALSAAAAVLLLLHAPSRRTGGATATPTGGRRRGHPHRCLLLPIRVLLCILTAILLRASGPKELTGAVDLISHYKLPPHHETSSQCCALEFFFGVINARPLARDLFMACVRHSKHQELKDFSLSIGILQVGCKISPGMADLVNKLKARNVDVFLVSGSFRQMIKAKLLPNGQDNVNVSFCKLIDLDYGFHRNN</sequence>
<dbReference type="OrthoDB" id="10623009at2759"/>
<evidence type="ECO:0000313" key="2">
    <source>
        <dbReference type="EMBL" id="CAD6238015.1"/>
    </source>
</evidence>
<dbReference type="AlphaFoldDB" id="A0A811PBW4"/>
<evidence type="ECO:0000256" key="1">
    <source>
        <dbReference type="SAM" id="SignalP"/>
    </source>
</evidence>
<comment type="caution">
    <text evidence="2">The sequence shown here is derived from an EMBL/GenBank/DDBJ whole genome shotgun (WGS) entry which is preliminary data.</text>
</comment>
<keyword evidence="1" id="KW-0732">Signal</keyword>
<feature type="chain" id="PRO_5033052996" evidence="1">
    <location>
        <begin position="27"/>
        <end position="197"/>
    </location>
</feature>
<dbReference type="EMBL" id="CAJGYO010000006">
    <property type="protein sequence ID" value="CAD6238015.1"/>
    <property type="molecule type" value="Genomic_DNA"/>
</dbReference>
<dbReference type="SUPFAM" id="SSF56784">
    <property type="entry name" value="HAD-like"/>
    <property type="match status" value="1"/>
</dbReference>
<dbReference type="Gene3D" id="3.40.50.1000">
    <property type="entry name" value="HAD superfamily/HAD-like"/>
    <property type="match status" value="1"/>
</dbReference>
<organism evidence="2 3">
    <name type="scientific">Miscanthus lutarioriparius</name>
    <dbReference type="NCBI Taxonomy" id="422564"/>
    <lineage>
        <taxon>Eukaryota</taxon>
        <taxon>Viridiplantae</taxon>
        <taxon>Streptophyta</taxon>
        <taxon>Embryophyta</taxon>
        <taxon>Tracheophyta</taxon>
        <taxon>Spermatophyta</taxon>
        <taxon>Magnoliopsida</taxon>
        <taxon>Liliopsida</taxon>
        <taxon>Poales</taxon>
        <taxon>Poaceae</taxon>
        <taxon>PACMAD clade</taxon>
        <taxon>Panicoideae</taxon>
        <taxon>Andropogonodae</taxon>
        <taxon>Andropogoneae</taxon>
        <taxon>Saccharinae</taxon>
        <taxon>Miscanthus</taxon>
    </lineage>
</organism>
<evidence type="ECO:0000313" key="3">
    <source>
        <dbReference type="Proteomes" id="UP000604825"/>
    </source>
</evidence>
<reference evidence="2" key="1">
    <citation type="submission" date="2020-10" db="EMBL/GenBank/DDBJ databases">
        <authorList>
            <person name="Han B."/>
            <person name="Lu T."/>
            <person name="Zhao Q."/>
            <person name="Huang X."/>
            <person name="Zhao Y."/>
        </authorList>
    </citation>
    <scope>NUCLEOTIDE SEQUENCE</scope>
</reference>
<dbReference type="InterPro" id="IPR036412">
    <property type="entry name" value="HAD-like_sf"/>
</dbReference>
<keyword evidence="3" id="KW-1185">Reference proteome</keyword>
<accession>A0A811PBW4</accession>
<gene>
    <name evidence="2" type="ORF">NCGR_LOCUS25378</name>
</gene>
<feature type="signal peptide" evidence="1">
    <location>
        <begin position="1"/>
        <end position="26"/>
    </location>
</feature>
<protein>
    <submittedName>
        <fullName evidence="2">Uncharacterized protein</fullName>
    </submittedName>
</protein>
<dbReference type="InterPro" id="IPR023214">
    <property type="entry name" value="HAD_sf"/>
</dbReference>
<proteinExistence type="predicted"/>
<dbReference type="Proteomes" id="UP000604825">
    <property type="component" value="Unassembled WGS sequence"/>
</dbReference>
<name>A0A811PBW4_9POAL</name>